<keyword evidence="3" id="KW-1185">Reference proteome</keyword>
<organism evidence="2 3">
    <name type="scientific">Aldrovandia affinis</name>
    <dbReference type="NCBI Taxonomy" id="143900"/>
    <lineage>
        <taxon>Eukaryota</taxon>
        <taxon>Metazoa</taxon>
        <taxon>Chordata</taxon>
        <taxon>Craniata</taxon>
        <taxon>Vertebrata</taxon>
        <taxon>Euteleostomi</taxon>
        <taxon>Actinopterygii</taxon>
        <taxon>Neopterygii</taxon>
        <taxon>Teleostei</taxon>
        <taxon>Notacanthiformes</taxon>
        <taxon>Halosauridae</taxon>
        <taxon>Aldrovandia</taxon>
    </lineage>
</organism>
<protein>
    <submittedName>
        <fullName evidence="2">Uncharacterized protein</fullName>
    </submittedName>
</protein>
<feature type="region of interest" description="Disordered" evidence="1">
    <location>
        <begin position="41"/>
        <end position="113"/>
    </location>
</feature>
<dbReference type="Proteomes" id="UP001221898">
    <property type="component" value="Unassembled WGS sequence"/>
</dbReference>
<reference evidence="2" key="1">
    <citation type="journal article" date="2023" name="Science">
        <title>Genome structures resolve the early diversification of teleost fishes.</title>
        <authorList>
            <person name="Parey E."/>
            <person name="Louis A."/>
            <person name="Montfort J."/>
            <person name="Bouchez O."/>
            <person name="Roques C."/>
            <person name="Iampietro C."/>
            <person name="Lluch J."/>
            <person name="Castinel A."/>
            <person name="Donnadieu C."/>
            <person name="Desvignes T."/>
            <person name="Floi Bucao C."/>
            <person name="Jouanno E."/>
            <person name="Wen M."/>
            <person name="Mejri S."/>
            <person name="Dirks R."/>
            <person name="Jansen H."/>
            <person name="Henkel C."/>
            <person name="Chen W.J."/>
            <person name="Zahm M."/>
            <person name="Cabau C."/>
            <person name="Klopp C."/>
            <person name="Thompson A.W."/>
            <person name="Robinson-Rechavi M."/>
            <person name="Braasch I."/>
            <person name="Lecointre G."/>
            <person name="Bobe J."/>
            <person name="Postlethwait J.H."/>
            <person name="Berthelot C."/>
            <person name="Roest Crollius H."/>
            <person name="Guiguen Y."/>
        </authorList>
    </citation>
    <scope>NUCLEOTIDE SEQUENCE</scope>
    <source>
        <strain evidence="2">NC1722</strain>
    </source>
</reference>
<dbReference type="EMBL" id="JAINUG010000076">
    <property type="protein sequence ID" value="KAJ8400437.1"/>
    <property type="molecule type" value="Genomic_DNA"/>
</dbReference>
<proteinExistence type="predicted"/>
<name>A0AAD7WKP2_9TELE</name>
<comment type="caution">
    <text evidence="2">The sequence shown here is derived from an EMBL/GenBank/DDBJ whole genome shotgun (WGS) entry which is preliminary data.</text>
</comment>
<evidence type="ECO:0000256" key="1">
    <source>
        <dbReference type="SAM" id="MobiDB-lite"/>
    </source>
</evidence>
<gene>
    <name evidence="2" type="ORF">AAFF_G00395610</name>
</gene>
<evidence type="ECO:0000313" key="2">
    <source>
        <dbReference type="EMBL" id="KAJ8400437.1"/>
    </source>
</evidence>
<dbReference type="AlphaFoldDB" id="A0AAD7WKP2"/>
<sequence length="113" mass="12068">MWPKSSSKKEWATVDADLIKILDGVKGTVEKKLEKIGDLIYATERKGSNKTDGKEGHDTNHPSQVQKAARNPAPCQAETGLEEAVEESLSGGKSGNRPPANRPEGTPGKTAES</sequence>
<accession>A0AAD7WKP2</accession>
<feature type="compositionally biased region" description="Basic and acidic residues" evidence="1">
    <location>
        <begin position="41"/>
        <end position="60"/>
    </location>
</feature>
<evidence type="ECO:0000313" key="3">
    <source>
        <dbReference type="Proteomes" id="UP001221898"/>
    </source>
</evidence>